<dbReference type="EMBL" id="JAXUIC010000001">
    <property type="protein sequence ID" value="KAK4607860.1"/>
    <property type="molecule type" value="Genomic_DNA"/>
</dbReference>
<sequence length="356" mass="39772">MLLGLDSKQVKPIRLPEPPSPHFGGGVPDIFETGFSGAIRRAVVIGNGFPAAENQCLGLVRALGLADNHLFYRVTRPRGGVNEWLHWLPVSLHKKLVYFIRQIILLTASLSRSNKLAPLPLENGAVGLASVLEADVNQIVTIARQSYDKDGPLLVVASGRDTISIASSIKRLASQNVFVVQIQHPRSNLNRFDLVITPNHDYYPLTPHAQEQVPQFLRSWITPSEPPDRHVVLTVGALHQIDSAPLRSAASAWHDEFAPLPKPLLVVNIGGPTHNFHIILSPLKFDTLLYLTGYLLLNVVCSILCVFQHQLHLCEINLLYVYMHLLIFLSILHQHYHAYLFDIGLFALKYIFTCRI</sequence>
<evidence type="ECO:0008006" key="4">
    <source>
        <dbReference type="Google" id="ProtNLM"/>
    </source>
</evidence>
<feature type="transmembrane region" description="Helical" evidence="1">
    <location>
        <begin position="319"/>
        <end position="336"/>
    </location>
</feature>
<organism evidence="2 3">
    <name type="scientific">Quercus rubra</name>
    <name type="common">Northern red oak</name>
    <name type="synonym">Quercus borealis</name>
    <dbReference type="NCBI Taxonomy" id="3512"/>
    <lineage>
        <taxon>Eukaryota</taxon>
        <taxon>Viridiplantae</taxon>
        <taxon>Streptophyta</taxon>
        <taxon>Embryophyta</taxon>
        <taxon>Tracheophyta</taxon>
        <taxon>Spermatophyta</taxon>
        <taxon>Magnoliopsida</taxon>
        <taxon>eudicotyledons</taxon>
        <taxon>Gunneridae</taxon>
        <taxon>Pentapetalae</taxon>
        <taxon>rosids</taxon>
        <taxon>fabids</taxon>
        <taxon>Fagales</taxon>
        <taxon>Fagaceae</taxon>
        <taxon>Quercus</taxon>
    </lineage>
</organism>
<comment type="caution">
    <text evidence="2">The sequence shown here is derived from an EMBL/GenBank/DDBJ whole genome shotgun (WGS) entry which is preliminary data.</text>
</comment>
<dbReference type="PANTHER" id="PTHR33986">
    <property type="entry name" value="OS02G0535700 PROTEIN"/>
    <property type="match status" value="1"/>
</dbReference>
<keyword evidence="3" id="KW-1185">Reference proteome</keyword>
<accession>A0AAN7G9D9</accession>
<keyword evidence="1" id="KW-1133">Transmembrane helix</keyword>
<evidence type="ECO:0000256" key="1">
    <source>
        <dbReference type="SAM" id="Phobius"/>
    </source>
</evidence>
<evidence type="ECO:0000313" key="2">
    <source>
        <dbReference type="EMBL" id="KAK4607860.1"/>
    </source>
</evidence>
<proteinExistence type="predicted"/>
<keyword evidence="1" id="KW-0472">Membrane</keyword>
<dbReference type="PANTHER" id="PTHR33986:SF2">
    <property type="entry name" value="MITOCHONDRIAL FISSION PROTEIN ELM1"/>
    <property type="match status" value="1"/>
</dbReference>
<reference evidence="2 3" key="1">
    <citation type="journal article" date="2023" name="G3 (Bethesda)">
        <title>A haplotype-resolved chromosome-scale genome for Quercus rubra L. provides insights into the genetics of adaptive traits for red oak species.</title>
        <authorList>
            <person name="Kapoor B."/>
            <person name="Jenkins J."/>
            <person name="Schmutz J."/>
            <person name="Zhebentyayeva T."/>
            <person name="Kuelheim C."/>
            <person name="Coggeshall M."/>
            <person name="Heim C."/>
            <person name="Lasky J.R."/>
            <person name="Leites L."/>
            <person name="Islam-Faridi N."/>
            <person name="Romero-Severson J."/>
            <person name="DeLeo V.L."/>
            <person name="Lucas S.M."/>
            <person name="Lazic D."/>
            <person name="Gailing O."/>
            <person name="Carlson J."/>
            <person name="Staton M."/>
        </authorList>
    </citation>
    <scope>NUCLEOTIDE SEQUENCE [LARGE SCALE GENOMIC DNA]</scope>
    <source>
        <strain evidence="2">Pseudo-F2</strain>
    </source>
</reference>
<keyword evidence="1" id="KW-0812">Transmembrane</keyword>
<gene>
    <name evidence="2" type="ORF">RGQ29_001609</name>
</gene>
<feature type="transmembrane region" description="Helical" evidence="1">
    <location>
        <begin position="288"/>
        <end position="307"/>
    </location>
</feature>
<name>A0AAN7G9D9_QUERU</name>
<dbReference type="Pfam" id="PF06258">
    <property type="entry name" value="Mito_fiss_Elm1"/>
    <property type="match status" value="1"/>
</dbReference>
<dbReference type="InterPro" id="IPR009367">
    <property type="entry name" value="Elm1-like"/>
</dbReference>
<dbReference type="Proteomes" id="UP001324115">
    <property type="component" value="Unassembled WGS sequence"/>
</dbReference>
<protein>
    <recommendedName>
        <fullName evidence="4">Mitochondrial fission protein ELM1</fullName>
    </recommendedName>
</protein>
<evidence type="ECO:0000313" key="3">
    <source>
        <dbReference type="Proteomes" id="UP001324115"/>
    </source>
</evidence>
<dbReference type="GO" id="GO:0005741">
    <property type="term" value="C:mitochondrial outer membrane"/>
    <property type="evidence" value="ECO:0007669"/>
    <property type="project" value="TreeGrafter"/>
</dbReference>
<dbReference type="GO" id="GO:0000266">
    <property type="term" value="P:mitochondrial fission"/>
    <property type="evidence" value="ECO:0007669"/>
    <property type="project" value="TreeGrafter"/>
</dbReference>
<dbReference type="AlphaFoldDB" id="A0AAN7G9D9"/>